<name>A0A0E9XFS1_ANGAN</name>
<organism evidence="1">
    <name type="scientific">Anguilla anguilla</name>
    <name type="common">European freshwater eel</name>
    <name type="synonym">Muraena anguilla</name>
    <dbReference type="NCBI Taxonomy" id="7936"/>
    <lineage>
        <taxon>Eukaryota</taxon>
        <taxon>Metazoa</taxon>
        <taxon>Chordata</taxon>
        <taxon>Craniata</taxon>
        <taxon>Vertebrata</taxon>
        <taxon>Euteleostomi</taxon>
        <taxon>Actinopterygii</taxon>
        <taxon>Neopterygii</taxon>
        <taxon>Teleostei</taxon>
        <taxon>Anguilliformes</taxon>
        <taxon>Anguillidae</taxon>
        <taxon>Anguilla</taxon>
    </lineage>
</organism>
<reference evidence="1" key="2">
    <citation type="journal article" date="2015" name="Fish Shellfish Immunol.">
        <title>Early steps in the European eel (Anguilla anguilla)-Vibrio vulnificus interaction in the gills: Role of the RtxA13 toxin.</title>
        <authorList>
            <person name="Callol A."/>
            <person name="Pajuelo D."/>
            <person name="Ebbesson L."/>
            <person name="Teles M."/>
            <person name="MacKenzie S."/>
            <person name="Amaro C."/>
        </authorList>
    </citation>
    <scope>NUCLEOTIDE SEQUENCE</scope>
</reference>
<accession>A0A0E9XFS1</accession>
<reference evidence="1" key="1">
    <citation type="submission" date="2014-11" db="EMBL/GenBank/DDBJ databases">
        <authorList>
            <person name="Amaro Gonzalez C."/>
        </authorList>
    </citation>
    <scope>NUCLEOTIDE SEQUENCE</scope>
</reference>
<protein>
    <submittedName>
        <fullName evidence="1">Uncharacterized protein</fullName>
    </submittedName>
</protein>
<dbReference type="EMBL" id="GBXM01007872">
    <property type="protein sequence ID" value="JAI00706.1"/>
    <property type="molecule type" value="Transcribed_RNA"/>
</dbReference>
<dbReference type="AlphaFoldDB" id="A0A0E9XFS1"/>
<sequence length="43" mass="4875">MMIKLSALDPISLLPSRYCYFLSCLHLHQSKNCVGLAFTAWSD</sequence>
<evidence type="ECO:0000313" key="1">
    <source>
        <dbReference type="EMBL" id="JAI00706.1"/>
    </source>
</evidence>
<proteinExistence type="predicted"/>